<dbReference type="InterPro" id="IPR016181">
    <property type="entry name" value="Acyl_CoA_acyltransferase"/>
</dbReference>
<feature type="domain" description="N-acetyltransferase" evidence="1">
    <location>
        <begin position="173"/>
        <end position="317"/>
    </location>
</feature>
<reference evidence="2" key="1">
    <citation type="submission" date="2020-10" db="EMBL/GenBank/DDBJ databases">
        <title>Sequencing the genomes of 1000 actinobacteria strains.</title>
        <authorList>
            <person name="Klenk H.-P."/>
        </authorList>
    </citation>
    <scope>NUCLEOTIDE SEQUENCE</scope>
    <source>
        <strain evidence="2">DSM 45354</strain>
    </source>
</reference>
<dbReference type="AlphaFoldDB" id="A0A927MUC1"/>
<gene>
    <name evidence="2" type="ORF">HEB94_002256</name>
</gene>
<name>A0A927MUC1_9ACTN</name>
<evidence type="ECO:0000259" key="1">
    <source>
        <dbReference type="PROSITE" id="PS51186"/>
    </source>
</evidence>
<organism evidence="2 3">
    <name type="scientific">Actinopolymorpha pittospori</name>
    <dbReference type="NCBI Taxonomy" id="648752"/>
    <lineage>
        <taxon>Bacteria</taxon>
        <taxon>Bacillati</taxon>
        <taxon>Actinomycetota</taxon>
        <taxon>Actinomycetes</taxon>
        <taxon>Propionibacteriales</taxon>
        <taxon>Actinopolymorphaceae</taxon>
        <taxon>Actinopolymorpha</taxon>
    </lineage>
</organism>
<accession>A0A927MUC1</accession>
<evidence type="ECO:0000313" key="3">
    <source>
        <dbReference type="Proteomes" id="UP000638648"/>
    </source>
</evidence>
<protein>
    <submittedName>
        <fullName evidence="2">GNAT superfamily N-acetyltransferase</fullName>
    </submittedName>
</protein>
<proteinExistence type="predicted"/>
<sequence length="317" mass="34520">MTNFELVTAADVQLMQGLAQRVTATRPDLISAGASYGELAWIWGRGHSAYGTSWQRRLWFSGDDLVAWGWAHLPHQVRQSDGSVKEVADATLTYQVHPDHAGLVDEVIDWYDGAAVGLDRTVCPTDAEEFALKRWAAHGYETDPSSLGDTGYWTQLNERDLTDVEQPVLPAGFRFRTAEEAGPKAAVQAQVDAWAPSSYTAESYEGVRQTAGYRGDLHILVEAPDGTMASSTIMWLDEANKTVEFEPVGTHPDYLRLGLARAMLLHGMHLARAAGATHATVVCLGAPGHPKARGLYYGVGFRELSRDAPLIKTKAAG</sequence>
<keyword evidence="3" id="KW-1185">Reference proteome</keyword>
<evidence type="ECO:0000313" key="2">
    <source>
        <dbReference type="EMBL" id="MBE1605408.1"/>
    </source>
</evidence>
<dbReference type="Pfam" id="PF00583">
    <property type="entry name" value="Acetyltransf_1"/>
    <property type="match status" value="1"/>
</dbReference>
<comment type="caution">
    <text evidence="2">The sequence shown here is derived from an EMBL/GenBank/DDBJ whole genome shotgun (WGS) entry which is preliminary data.</text>
</comment>
<dbReference type="InterPro" id="IPR000182">
    <property type="entry name" value="GNAT_dom"/>
</dbReference>
<dbReference type="PROSITE" id="PS51186">
    <property type="entry name" value="GNAT"/>
    <property type="match status" value="1"/>
</dbReference>
<dbReference type="Proteomes" id="UP000638648">
    <property type="component" value="Unassembled WGS sequence"/>
</dbReference>
<dbReference type="SUPFAM" id="SSF55729">
    <property type="entry name" value="Acyl-CoA N-acyltransferases (Nat)"/>
    <property type="match status" value="1"/>
</dbReference>
<dbReference type="RefSeq" id="WP_192749752.1">
    <property type="nucleotide sequence ID" value="NZ_BAABJL010000199.1"/>
</dbReference>
<dbReference type="EMBL" id="JADBEM010000001">
    <property type="protein sequence ID" value="MBE1605408.1"/>
    <property type="molecule type" value="Genomic_DNA"/>
</dbReference>
<dbReference type="Gene3D" id="3.40.630.30">
    <property type="match status" value="1"/>
</dbReference>
<dbReference type="CDD" id="cd04301">
    <property type="entry name" value="NAT_SF"/>
    <property type="match status" value="1"/>
</dbReference>
<dbReference type="GO" id="GO:0016747">
    <property type="term" value="F:acyltransferase activity, transferring groups other than amino-acyl groups"/>
    <property type="evidence" value="ECO:0007669"/>
    <property type="project" value="InterPro"/>
</dbReference>